<protein>
    <submittedName>
        <fullName evidence="1">Uncharacterized protein</fullName>
    </submittedName>
</protein>
<proteinExistence type="predicted"/>
<reference evidence="1 2" key="1">
    <citation type="submission" date="2019-02" db="EMBL/GenBank/DDBJ databases">
        <title>Deep-cultivation of Planctomycetes and their phenomic and genomic characterization uncovers novel biology.</title>
        <authorList>
            <person name="Wiegand S."/>
            <person name="Jogler M."/>
            <person name="Boedeker C."/>
            <person name="Pinto D."/>
            <person name="Vollmers J."/>
            <person name="Rivas-Marin E."/>
            <person name="Kohn T."/>
            <person name="Peeters S.H."/>
            <person name="Heuer A."/>
            <person name="Rast P."/>
            <person name="Oberbeckmann S."/>
            <person name="Bunk B."/>
            <person name="Jeske O."/>
            <person name="Meyerdierks A."/>
            <person name="Storesund J.E."/>
            <person name="Kallscheuer N."/>
            <person name="Luecker S."/>
            <person name="Lage O.M."/>
            <person name="Pohl T."/>
            <person name="Merkel B.J."/>
            <person name="Hornburger P."/>
            <person name="Mueller R.-W."/>
            <person name="Bruemmer F."/>
            <person name="Labrenz M."/>
            <person name="Spormann A.M."/>
            <person name="Op Den Camp H."/>
            <person name="Overmann J."/>
            <person name="Amann R."/>
            <person name="Jetten M.S.M."/>
            <person name="Mascher T."/>
            <person name="Medema M.H."/>
            <person name="Devos D.P."/>
            <person name="Kaster A.-K."/>
            <person name="Ovreas L."/>
            <person name="Rohde M."/>
            <person name="Galperin M.Y."/>
            <person name="Jogler C."/>
        </authorList>
    </citation>
    <scope>NUCLEOTIDE SEQUENCE [LARGE SCALE GENOMIC DNA]</scope>
    <source>
        <strain evidence="1 2">CA85</strain>
    </source>
</reference>
<organism evidence="1 2">
    <name type="scientific">Allorhodopirellula solitaria</name>
    <dbReference type="NCBI Taxonomy" id="2527987"/>
    <lineage>
        <taxon>Bacteria</taxon>
        <taxon>Pseudomonadati</taxon>
        <taxon>Planctomycetota</taxon>
        <taxon>Planctomycetia</taxon>
        <taxon>Pirellulales</taxon>
        <taxon>Pirellulaceae</taxon>
        <taxon>Allorhodopirellula</taxon>
    </lineage>
</organism>
<dbReference type="EMBL" id="SJPK01000002">
    <property type="protein sequence ID" value="TWT74353.1"/>
    <property type="molecule type" value="Genomic_DNA"/>
</dbReference>
<sequence>MQGISTFYQPMGASPGYWNASRSRVKTGASAHRLIWIGVR</sequence>
<dbReference type="Proteomes" id="UP000318053">
    <property type="component" value="Unassembled WGS sequence"/>
</dbReference>
<gene>
    <name evidence="1" type="ORF">CA85_12410</name>
</gene>
<comment type="caution">
    <text evidence="1">The sequence shown here is derived from an EMBL/GenBank/DDBJ whole genome shotgun (WGS) entry which is preliminary data.</text>
</comment>
<accession>A0A5C5YH52</accession>
<name>A0A5C5YH52_9BACT</name>
<evidence type="ECO:0000313" key="1">
    <source>
        <dbReference type="EMBL" id="TWT74353.1"/>
    </source>
</evidence>
<keyword evidence="2" id="KW-1185">Reference proteome</keyword>
<evidence type="ECO:0000313" key="2">
    <source>
        <dbReference type="Proteomes" id="UP000318053"/>
    </source>
</evidence>
<dbReference type="AlphaFoldDB" id="A0A5C5YH52"/>